<organism evidence="1 2">
    <name type="scientific">Pontibacter burrus</name>
    <dbReference type="NCBI Taxonomy" id="2704466"/>
    <lineage>
        <taxon>Bacteria</taxon>
        <taxon>Pseudomonadati</taxon>
        <taxon>Bacteroidota</taxon>
        <taxon>Cytophagia</taxon>
        <taxon>Cytophagales</taxon>
        <taxon>Hymenobacteraceae</taxon>
        <taxon>Pontibacter</taxon>
    </lineage>
</organism>
<proteinExistence type="predicted"/>
<protein>
    <submittedName>
        <fullName evidence="1">Uncharacterized protein</fullName>
    </submittedName>
</protein>
<dbReference type="RefSeq" id="WP_163915166.1">
    <property type="nucleotide sequence ID" value="NZ_JAAGWD010000004.1"/>
</dbReference>
<reference evidence="1 2" key="1">
    <citation type="submission" date="2020-02" db="EMBL/GenBank/DDBJ databases">
        <authorList>
            <person name="Kim M.K."/>
        </authorList>
    </citation>
    <scope>NUCLEOTIDE SEQUENCE [LARGE SCALE GENOMIC DNA]</scope>
    <source>
        <strain evidence="1 2">BT327</strain>
    </source>
</reference>
<comment type="caution">
    <text evidence="1">The sequence shown here is derived from an EMBL/GenBank/DDBJ whole genome shotgun (WGS) entry which is preliminary data.</text>
</comment>
<evidence type="ECO:0000313" key="1">
    <source>
        <dbReference type="EMBL" id="NEM98283.1"/>
    </source>
</evidence>
<dbReference type="AlphaFoldDB" id="A0A6B3LR12"/>
<accession>A0A6B3LR12</accession>
<dbReference type="EMBL" id="JAAGWD010000004">
    <property type="protein sequence ID" value="NEM98283.1"/>
    <property type="molecule type" value="Genomic_DNA"/>
</dbReference>
<gene>
    <name evidence="1" type="ORF">GXP69_11300</name>
</gene>
<sequence>MITVFGLSAFDLLRGRQAIRRRRIARRQQRDARRRGLAAVSAPKQEMKLQAGRAPRIIGNYSTNCLGQVATIGRYRTIASTIVGNRFLTIFEMTDWRIKGHLRSFSFAQDDLIETIVVTYYSATLDTKNPTLSD</sequence>
<dbReference type="Proteomes" id="UP000474777">
    <property type="component" value="Unassembled WGS sequence"/>
</dbReference>
<keyword evidence="2" id="KW-1185">Reference proteome</keyword>
<evidence type="ECO:0000313" key="2">
    <source>
        <dbReference type="Proteomes" id="UP000474777"/>
    </source>
</evidence>
<name>A0A6B3LR12_9BACT</name>